<dbReference type="AlphaFoldDB" id="A0A8H7UFQ1"/>
<protein>
    <submittedName>
        <fullName evidence="5">Uncharacterized protein</fullName>
    </submittedName>
</protein>
<keyword evidence="3" id="KW-0343">GTPase activation</keyword>
<dbReference type="InterPro" id="IPR001738">
    <property type="entry name" value="Rab_escort"/>
</dbReference>
<organism evidence="5 6">
    <name type="scientific">Mortierella isabellina</name>
    <name type="common">Filamentous fungus</name>
    <name type="synonym">Umbelopsis isabellina</name>
    <dbReference type="NCBI Taxonomy" id="91625"/>
    <lineage>
        <taxon>Eukaryota</taxon>
        <taxon>Fungi</taxon>
        <taxon>Fungi incertae sedis</taxon>
        <taxon>Mucoromycota</taxon>
        <taxon>Mucoromycotina</taxon>
        <taxon>Umbelopsidomycetes</taxon>
        <taxon>Umbelopsidales</taxon>
        <taxon>Umbelopsidaceae</taxon>
        <taxon>Umbelopsis</taxon>
    </lineage>
</organism>
<dbReference type="PRINTS" id="PR00891">
    <property type="entry name" value="RABGDIREP"/>
</dbReference>
<accession>A0A8H7UFQ1</accession>
<proteinExistence type="inferred from homology"/>
<dbReference type="SUPFAM" id="SSF51905">
    <property type="entry name" value="FAD/NAD(P)-binding domain"/>
    <property type="match status" value="1"/>
</dbReference>
<sequence length="286" mass="31278">MAIIYAIALIQDDESKVMAKEGLERTRAYLKSLGRFGKCAFLRPLYGGASEVAQAFCRACAVHGGVYMLNQPIKKYLLNEDKSQCLGIVTGEGQQIKSKWIIGSMEYMNEDWLQTGSLDTGATWVSRAIIVSNLPPISHEGSDMEDISFAVFPPTSSGDSSQAVTAIQLSSEGMSCPRQKYMTFLSTPSTNSEQSSKVDLAAAVDSLQKSNIAMKPLFVLYYKLRSQKSSIVASDKAPKNVIACSDPDRLLDLDAPLTEARKTFAYCVGENEDFLPAPEVDPELEE</sequence>
<dbReference type="GO" id="GO:0016192">
    <property type="term" value="P:vesicle-mediated transport"/>
    <property type="evidence" value="ECO:0007669"/>
    <property type="project" value="TreeGrafter"/>
</dbReference>
<keyword evidence="4" id="KW-0963">Cytoplasm</keyword>
<name>A0A8H7UFQ1_MORIS</name>
<dbReference type="EMBL" id="JAEPQZ010000006">
    <property type="protein sequence ID" value="KAG2179962.1"/>
    <property type="molecule type" value="Genomic_DNA"/>
</dbReference>
<dbReference type="Pfam" id="PF00996">
    <property type="entry name" value="GDI"/>
    <property type="match status" value="1"/>
</dbReference>
<dbReference type="GO" id="GO:0005096">
    <property type="term" value="F:GTPase activator activity"/>
    <property type="evidence" value="ECO:0007669"/>
    <property type="project" value="UniProtKB-KW"/>
</dbReference>
<gene>
    <name evidence="5" type="ORF">INT43_003749</name>
</gene>
<dbReference type="SUPFAM" id="SSF54373">
    <property type="entry name" value="FAD-linked reductases, C-terminal domain"/>
    <property type="match status" value="1"/>
</dbReference>
<dbReference type="PRINTS" id="PR00893">
    <property type="entry name" value="RABESCORT"/>
</dbReference>
<dbReference type="GO" id="GO:0005829">
    <property type="term" value="C:cytosol"/>
    <property type="evidence" value="ECO:0007669"/>
    <property type="project" value="TreeGrafter"/>
</dbReference>
<comment type="subcellular location">
    <subcellularLocation>
        <location evidence="1">Cytoplasm</location>
    </subcellularLocation>
</comment>
<keyword evidence="6" id="KW-1185">Reference proteome</keyword>
<reference evidence="5" key="1">
    <citation type="submission" date="2020-12" db="EMBL/GenBank/DDBJ databases">
        <title>Metabolic potential, ecology and presence of endohyphal bacteria is reflected in genomic diversity of Mucoromycotina.</title>
        <authorList>
            <person name="Muszewska A."/>
            <person name="Okrasinska A."/>
            <person name="Steczkiewicz K."/>
            <person name="Drgas O."/>
            <person name="Orlowska M."/>
            <person name="Perlinska-Lenart U."/>
            <person name="Aleksandrzak-Piekarczyk T."/>
            <person name="Szatraj K."/>
            <person name="Zielenkiewicz U."/>
            <person name="Pilsyk S."/>
            <person name="Malc E."/>
            <person name="Mieczkowski P."/>
            <person name="Kruszewska J.S."/>
            <person name="Biernat P."/>
            <person name="Pawlowska J."/>
        </authorList>
    </citation>
    <scope>NUCLEOTIDE SEQUENCE</scope>
    <source>
        <strain evidence="5">WA0000067209</strain>
    </source>
</reference>
<evidence type="ECO:0000313" key="5">
    <source>
        <dbReference type="EMBL" id="KAG2179962.1"/>
    </source>
</evidence>
<dbReference type="GO" id="GO:0005634">
    <property type="term" value="C:nucleus"/>
    <property type="evidence" value="ECO:0007669"/>
    <property type="project" value="TreeGrafter"/>
</dbReference>
<evidence type="ECO:0000313" key="6">
    <source>
        <dbReference type="Proteomes" id="UP000654370"/>
    </source>
</evidence>
<dbReference type="Proteomes" id="UP000654370">
    <property type="component" value="Unassembled WGS sequence"/>
</dbReference>
<dbReference type="InterPro" id="IPR018203">
    <property type="entry name" value="GDP_dissociation_inhibitor"/>
</dbReference>
<evidence type="ECO:0000256" key="4">
    <source>
        <dbReference type="ARBA" id="ARBA00022490"/>
    </source>
</evidence>
<evidence type="ECO:0000256" key="2">
    <source>
        <dbReference type="ARBA" id="ARBA00005593"/>
    </source>
</evidence>
<dbReference type="GO" id="GO:0007264">
    <property type="term" value="P:small GTPase-mediated signal transduction"/>
    <property type="evidence" value="ECO:0007669"/>
    <property type="project" value="InterPro"/>
</dbReference>
<dbReference type="OrthoDB" id="9446342at2759"/>
<dbReference type="GO" id="GO:0006886">
    <property type="term" value="P:intracellular protein transport"/>
    <property type="evidence" value="ECO:0007669"/>
    <property type="project" value="InterPro"/>
</dbReference>
<dbReference type="GO" id="GO:0005968">
    <property type="term" value="C:Rab-protein geranylgeranyltransferase complex"/>
    <property type="evidence" value="ECO:0007669"/>
    <property type="project" value="InterPro"/>
</dbReference>
<dbReference type="PANTHER" id="PTHR11787:SF4">
    <property type="entry name" value="CHM, RAB ESCORT PROTEIN 1"/>
    <property type="match status" value="1"/>
</dbReference>
<dbReference type="InterPro" id="IPR036188">
    <property type="entry name" value="FAD/NAD-bd_sf"/>
</dbReference>
<dbReference type="PANTHER" id="PTHR11787">
    <property type="entry name" value="RAB GDP-DISSOCIATION INHIBITOR"/>
    <property type="match status" value="1"/>
</dbReference>
<evidence type="ECO:0000256" key="1">
    <source>
        <dbReference type="ARBA" id="ARBA00004496"/>
    </source>
</evidence>
<comment type="similarity">
    <text evidence="2">Belongs to the Rab GDI family.</text>
</comment>
<dbReference type="Gene3D" id="3.50.50.60">
    <property type="entry name" value="FAD/NAD(P)-binding domain"/>
    <property type="match status" value="1"/>
</dbReference>
<evidence type="ECO:0000256" key="3">
    <source>
        <dbReference type="ARBA" id="ARBA00022468"/>
    </source>
</evidence>
<comment type="caution">
    <text evidence="5">The sequence shown here is derived from an EMBL/GenBank/DDBJ whole genome shotgun (WGS) entry which is preliminary data.</text>
</comment>
<dbReference type="GO" id="GO:0005092">
    <property type="term" value="F:GDP-dissociation inhibitor activity"/>
    <property type="evidence" value="ECO:0007669"/>
    <property type="project" value="InterPro"/>
</dbReference>